<feature type="region of interest" description="Disordered" evidence="4">
    <location>
        <begin position="186"/>
        <end position="235"/>
    </location>
</feature>
<feature type="compositionally biased region" description="Polar residues" evidence="4">
    <location>
        <begin position="279"/>
        <end position="296"/>
    </location>
</feature>
<evidence type="ECO:0000313" key="6">
    <source>
        <dbReference type="EMBL" id="GER39918.1"/>
    </source>
</evidence>
<comment type="similarity">
    <text evidence="1">Belongs to the peptidase C48 family.</text>
</comment>
<feature type="domain" description="Ubiquitin-like protease family profile" evidence="5">
    <location>
        <begin position="326"/>
        <end position="555"/>
    </location>
</feature>
<dbReference type="PANTHER" id="PTHR48449">
    <property type="entry name" value="DUF1985 DOMAIN-CONTAINING PROTEIN"/>
    <property type="match status" value="1"/>
</dbReference>
<name>A0A5A7Q4T3_STRAF</name>
<dbReference type="InterPro" id="IPR003653">
    <property type="entry name" value="Peptidase_C48_C"/>
</dbReference>
<dbReference type="PROSITE" id="PS50600">
    <property type="entry name" value="ULP_PROTEASE"/>
    <property type="match status" value="1"/>
</dbReference>
<evidence type="ECO:0000259" key="5">
    <source>
        <dbReference type="PROSITE" id="PS50600"/>
    </source>
</evidence>
<dbReference type="GO" id="GO:0008234">
    <property type="term" value="F:cysteine-type peptidase activity"/>
    <property type="evidence" value="ECO:0007669"/>
    <property type="project" value="InterPro"/>
</dbReference>
<organism evidence="6 7">
    <name type="scientific">Striga asiatica</name>
    <name type="common">Asiatic witchweed</name>
    <name type="synonym">Buchnera asiatica</name>
    <dbReference type="NCBI Taxonomy" id="4170"/>
    <lineage>
        <taxon>Eukaryota</taxon>
        <taxon>Viridiplantae</taxon>
        <taxon>Streptophyta</taxon>
        <taxon>Embryophyta</taxon>
        <taxon>Tracheophyta</taxon>
        <taxon>Spermatophyta</taxon>
        <taxon>Magnoliopsida</taxon>
        <taxon>eudicotyledons</taxon>
        <taxon>Gunneridae</taxon>
        <taxon>Pentapetalae</taxon>
        <taxon>asterids</taxon>
        <taxon>lamiids</taxon>
        <taxon>Lamiales</taxon>
        <taxon>Orobanchaceae</taxon>
        <taxon>Buchnereae</taxon>
        <taxon>Striga</taxon>
    </lineage>
</organism>
<gene>
    <name evidence="6" type="ORF">STAS_16545</name>
</gene>
<dbReference type="OrthoDB" id="1694156at2759"/>
<keyword evidence="3" id="KW-0378">Hydrolase</keyword>
<dbReference type="PANTHER" id="PTHR48449:SF1">
    <property type="entry name" value="DUF1985 DOMAIN-CONTAINING PROTEIN"/>
    <property type="match status" value="1"/>
</dbReference>
<dbReference type="AlphaFoldDB" id="A0A5A7Q4T3"/>
<proteinExistence type="inferred from homology"/>
<evidence type="ECO:0000313" key="7">
    <source>
        <dbReference type="Proteomes" id="UP000325081"/>
    </source>
</evidence>
<dbReference type="EMBL" id="BKCP01005772">
    <property type="protein sequence ID" value="GER39918.1"/>
    <property type="molecule type" value="Genomic_DNA"/>
</dbReference>
<accession>A0A5A7Q4T3</accession>
<protein>
    <submittedName>
        <fullName evidence="6">Ulp1 protease family protein</fullName>
    </submittedName>
</protein>
<evidence type="ECO:0000256" key="4">
    <source>
        <dbReference type="SAM" id="MobiDB-lite"/>
    </source>
</evidence>
<dbReference type="Pfam" id="PF02902">
    <property type="entry name" value="Peptidase_C48"/>
    <property type="match status" value="1"/>
</dbReference>
<keyword evidence="7" id="KW-1185">Reference proteome</keyword>
<sequence length="587" mass="67809">MELAYDIPSSCSRVVTNRCDLKVADHVLEKLNDKEGDEDLIYKLGLLTVLEHVVLSNECRTLVDKKWFHLVENLEEFNGYPWGNLSYEYTVKLFKRKRFDNIKNTEMKYSLHGFPLAIMVWAFEALPELGRKFAETCGGGGRLPRILSWKMTKQWRSEQLSTFFNTSEVEVRRTLQPSRDEVQTSYLKEFRIVPEDEEEEEEEENEDEDDEEEGEEEEEKNDASEFDPPQPQVFGAEKISAIVREVVKDEMRLFSERMDMKMDKFFERIKDLVFQSKDSPSTRATYDGTNVDTETAGTVDGVEDTINSPSPMPEKEKVGVHDDVGLEMRAKDKVVLVEDKFSEEAVSPKKNEHGFDTGIVTDPSSKIFQKLPMEIEEIDEDDAPESLKGRGHRKKRKAAVLLTPWRNPEKRQKIPNVTEYDPHDNASKVESFDRTNFPKALVKYAEGKVPPHAKAWTSCTKLFVAFCTENNEHWVALDIDLFKRCIDAYDSLPSVMRKRQFETELEPIRVVVPMLMRMLNATYSSEKFDLKRLPCPSQANGFDCGMFTIKFIEYLHAGKDVKGVEQKMILSWHIKLAAEIFAQHFDP</sequence>
<feature type="compositionally biased region" description="Acidic residues" evidence="4">
    <location>
        <begin position="195"/>
        <end position="220"/>
    </location>
</feature>
<dbReference type="SUPFAM" id="SSF54001">
    <property type="entry name" value="Cysteine proteinases"/>
    <property type="match status" value="1"/>
</dbReference>
<reference evidence="7" key="1">
    <citation type="journal article" date="2019" name="Curr. Biol.">
        <title>Genome Sequence of Striga asiatica Provides Insight into the Evolution of Plant Parasitism.</title>
        <authorList>
            <person name="Yoshida S."/>
            <person name="Kim S."/>
            <person name="Wafula E.K."/>
            <person name="Tanskanen J."/>
            <person name="Kim Y.M."/>
            <person name="Honaas L."/>
            <person name="Yang Z."/>
            <person name="Spallek T."/>
            <person name="Conn C.E."/>
            <person name="Ichihashi Y."/>
            <person name="Cheong K."/>
            <person name="Cui S."/>
            <person name="Der J.P."/>
            <person name="Gundlach H."/>
            <person name="Jiao Y."/>
            <person name="Hori C."/>
            <person name="Ishida J.K."/>
            <person name="Kasahara H."/>
            <person name="Kiba T."/>
            <person name="Kim M.S."/>
            <person name="Koo N."/>
            <person name="Laohavisit A."/>
            <person name="Lee Y.H."/>
            <person name="Lumba S."/>
            <person name="McCourt P."/>
            <person name="Mortimer J.C."/>
            <person name="Mutuku J.M."/>
            <person name="Nomura T."/>
            <person name="Sasaki-Sekimoto Y."/>
            <person name="Seto Y."/>
            <person name="Wang Y."/>
            <person name="Wakatake T."/>
            <person name="Sakakibara H."/>
            <person name="Demura T."/>
            <person name="Yamaguchi S."/>
            <person name="Yoneyama K."/>
            <person name="Manabe R.I."/>
            <person name="Nelson D.C."/>
            <person name="Schulman A.H."/>
            <person name="Timko M.P."/>
            <person name="dePamphilis C.W."/>
            <person name="Choi D."/>
            <person name="Shirasu K."/>
        </authorList>
    </citation>
    <scope>NUCLEOTIDE SEQUENCE [LARGE SCALE GENOMIC DNA]</scope>
    <source>
        <strain evidence="7">cv. UVA1</strain>
    </source>
</reference>
<comment type="caution">
    <text evidence="6">The sequence shown here is derived from an EMBL/GenBank/DDBJ whole genome shotgun (WGS) entry which is preliminary data.</text>
</comment>
<evidence type="ECO:0000256" key="3">
    <source>
        <dbReference type="ARBA" id="ARBA00022801"/>
    </source>
</evidence>
<evidence type="ECO:0000256" key="1">
    <source>
        <dbReference type="ARBA" id="ARBA00005234"/>
    </source>
</evidence>
<feature type="region of interest" description="Disordered" evidence="4">
    <location>
        <begin position="279"/>
        <end position="324"/>
    </location>
</feature>
<feature type="compositionally biased region" description="Basic and acidic residues" evidence="4">
    <location>
        <begin position="313"/>
        <end position="324"/>
    </location>
</feature>
<keyword evidence="2 6" id="KW-0645">Protease</keyword>
<dbReference type="InterPro" id="IPR038765">
    <property type="entry name" value="Papain-like_cys_pep_sf"/>
</dbReference>
<evidence type="ECO:0000256" key="2">
    <source>
        <dbReference type="ARBA" id="ARBA00022670"/>
    </source>
</evidence>
<dbReference type="GO" id="GO:0006508">
    <property type="term" value="P:proteolysis"/>
    <property type="evidence" value="ECO:0007669"/>
    <property type="project" value="UniProtKB-KW"/>
</dbReference>
<dbReference type="Proteomes" id="UP000325081">
    <property type="component" value="Unassembled WGS sequence"/>
</dbReference>
<dbReference type="Gene3D" id="3.40.395.10">
    <property type="entry name" value="Adenoviral Proteinase, Chain A"/>
    <property type="match status" value="1"/>
</dbReference>